<comment type="subcellular location">
    <subcellularLocation>
        <location evidence="1">Bacterial microcompartment</location>
    </subcellularLocation>
</comment>
<dbReference type="SUPFAM" id="SSF159133">
    <property type="entry name" value="EutN/CcmL-like"/>
    <property type="match status" value="1"/>
</dbReference>
<evidence type="ECO:0008006" key="4">
    <source>
        <dbReference type="Google" id="ProtNLM"/>
    </source>
</evidence>
<organism evidence="3">
    <name type="scientific">hydrothermal vent metagenome</name>
    <dbReference type="NCBI Taxonomy" id="652676"/>
    <lineage>
        <taxon>unclassified sequences</taxon>
        <taxon>metagenomes</taxon>
        <taxon>ecological metagenomes</taxon>
    </lineage>
</organism>
<dbReference type="InterPro" id="IPR004992">
    <property type="entry name" value="EutN_CcmL"/>
</dbReference>
<dbReference type="AlphaFoldDB" id="A0A3B1BXC3"/>
<proteinExistence type="predicted"/>
<keyword evidence="2" id="KW-1283">Bacterial microcompartment</keyword>
<dbReference type="Pfam" id="PF03319">
    <property type="entry name" value="EutN_CcmL"/>
    <property type="match status" value="1"/>
</dbReference>
<reference evidence="3" key="1">
    <citation type="submission" date="2018-06" db="EMBL/GenBank/DDBJ databases">
        <authorList>
            <person name="Zhirakovskaya E."/>
        </authorList>
    </citation>
    <scope>NUCLEOTIDE SEQUENCE</scope>
</reference>
<dbReference type="PANTHER" id="PTHR36539">
    <property type="entry name" value="ETHANOLAMINE UTILIZATION PROTEIN EUTN"/>
    <property type="match status" value="1"/>
</dbReference>
<dbReference type="InterPro" id="IPR036677">
    <property type="entry name" value="EutN_CcmL_sf"/>
</dbReference>
<evidence type="ECO:0000256" key="1">
    <source>
        <dbReference type="ARBA" id="ARBA00024322"/>
    </source>
</evidence>
<dbReference type="PROSITE" id="PS51932">
    <property type="entry name" value="BMV"/>
    <property type="match status" value="1"/>
</dbReference>
<dbReference type="PANTHER" id="PTHR36539:SF1">
    <property type="entry name" value="BACTERIAL MICROCOMPARTMENT SHELL VERTEX PROTEIN EUTN"/>
    <property type="match status" value="1"/>
</dbReference>
<protein>
    <recommendedName>
        <fullName evidence="4">Ethanolamine utilization polyhedral-body-like protein EutN</fullName>
    </recommendedName>
</protein>
<accession>A0A3B1BXC3</accession>
<evidence type="ECO:0000313" key="3">
    <source>
        <dbReference type="EMBL" id="VAX19161.1"/>
    </source>
</evidence>
<name>A0A3B1BXC3_9ZZZZ</name>
<sequence length="104" mass="10916">MLFGKVVGSVVSSHKTESIVGLKLLLVQNLDERGALAKGYAVAVDAVQAGLDDVVIYATGSAARQSDTTLNCPVDAIIMGIVDTWDINGADVYQKNKPLPTVDV</sequence>
<dbReference type="Gene3D" id="2.40.50.220">
    <property type="entry name" value="EutN/Ccml"/>
    <property type="match status" value="1"/>
</dbReference>
<gene>
    <name evidence="3" type="ORF">MNBD_NITROSPINAE02-600</name>
</gene>
<dbReference type="EMBL" id="UOGE01000040">
    <property type="protein sequence ID" value="VAX19161.1"/>
    <property type="molecule type" value="Genomic_DNA"/>
</dbReference>
<evidence type="ECO:0000256" key="2">
    <source>
        <dbReference type="ARBA" id="ARBA00024446"/>
    </source>
</evidence>
<dbReference type="GO" id="GO:0031469">
    <property type="term" value="C:bacterial microcompartment"/>
    <property type="evidence" value="ECO:0007669"/>
    <property type="project" value="UniProtKB-SubCell"/>
</dbReference>
<dbReference type="CDD" id="cd01614">
    <property type="entry name" value="EutN_CcmL"/>
    <property type="match status" value="1"/>
</dbReference>